<feature type="compositionally biased region" description="Acidic residues" evidence="7">
    <location>
        <begin position="48"/>
        <end position="59"/>
    </location>
</feature>
<feature type="region of interest" description="Disordered" evidence="7">
    <location>
        <begin position="46"/>
        <end position="65"/>
    </location>
</feature>
<feature type="region of interest" description="Disordered" evidence="7">
    <location>
        <begin position="333"/>
        <end position="410"/>
    </location>
</feature>
<dbReference type="GO" id="GO:0030488">
    <property type="term" value="P:tRNA methylation"/>
    <property type="evidence" value="ECO:0007669"/>
    <property type="project" value="InterPro"/>
</dbReference>
<dbReference type="VEuPathDB" id="CryptoDB:Cvel_20759"/>
<comment type="subcellular location">
    <subcellularLocation>
        <location evidence="1">Nucleus</location>
    </subcellularLocation>
</comment>
<dbReference type="AlphaFoldDB" id="A0A0G4G8V6"/>
<evidence type="ECO:0000256" key="1">
    <source>
        <dbReference type="ARBA" id="ARBA00004123"/>
    </source>
</evidence>
<dbReference type="InterPro" id="IPR017423">
    <property type="entry name" value="TRM6"/>
</dbReference>
<evidence type="ECO:0000256" key="4">
    <source>
        <dbReference type="ARBA" id="ARBA00022694"/>
    </source>
</evidence>
<accession>A0A0G4G8V6</accession>
<name>A0A0G4G8V6_9ALVE</name>
<keyword evidence="5" id="KW-0539">Nucleus</keyword>
<feature type="compositionally biased region" description="Gly residues" evidence="7">
    <location>
        <begin position="275"/>
        <end position="285"/>
    </location>
</feature>
<evidence type="ECO:0000256" key="6">
    <source>
        <dbReference type="ARBA" id="ARBA00032319"/>
    </source>
</evidence>
<evidence type="ECO:0000256" key="5">
    <source>
        <dbReference type="ARBA" id="ARBA00023242"/>
    </source>
</evidence>
<feature type="compositionally biased region" description="Basic and acidic residues" evidence="7">
    <location>
        <begin position="559"/>
        <end position="592"/>
    </location>
</feature>
<sequence length="592" mass="63489">MADGDLKFGKMKIPVQSLHGLPLGATLRLEGREWTRTQRLQLGVLEGEGGETAEGDETTEVTGDNRNLVDDNSAQQLSAEDIAKLKENATSSKDVVAAIAKNSATFQSKTSFSKAKYIAKKQRRHVQQVTVLPASLDAIVDAFNLQHPSKSCCVRTETLSSALLFANLHAGGRALLFDQTGGIVAGAAVRRLGCRGGVSAVVGRARLFCLVEGGKAGIEKAGYFNLSGEEEKILKRIPASLVLSDPSPLLSSDWKGSSLCGESWRPLEAGAATQDGGGGTSGGGDVEMTYAGQESSSASAVSEEQRLEGLLKARGERGAEILKLAAQSRWSFPPWLVGSDGNKEGGRRAAGQVKNEGEGEGEEEKVKEEEGSAAAANSGSVGRRRGAEREKKEGEKSEEQREAERVEKRKQWMRDGLTLQDDIRDLAVEGVDAIVVVVASQGRGGAVDVSETVERFASVSTSSLLNPGGRLVILSSGMQPLSSLLARLQASPRFCAVRLQEFFIRDHQVLPQRTHPVMKESRLFEGFLLSAIRVWDAGEVQQRQKQRGAAKSAGAGAENGRENEEREKRPSKAQKQSHDEDAADDSKKETTK</sequence>
<dbReference type="GO" id="GO:0005634">
    <property type="term" value="C:nucleus"/>
    <property type="evidence" value="ECO:0007669"/>
    <property type="project" value="UniProtKB-SubCell"/>
</dbReference>
<evidence type="ECO:0000313" key="8">
    <source>
        <dbReference type="EMBL" id="CEM25158.1"/>
    </source>
</evidence>
<comment type="similarity">
    <text evidence="2">Belongs to the TRM6/GCD10 family.</text>
</comment>
<organism evidence="8">
    <name type="scientific">Chromera velia CCMP2878</name>
    <dbReference type="NCBI Taxonomy" id="1169474"/>
    <lineage>
        <taxon>Eukaryota</taxon>
        <taxon>Sar</taxon>
        <taxon>Alveolata</taxon>
        <taxon>Colpodellida</taxon>
        <taxon>Chromeraceae</taxon>
        <taxon>Chromera</taxon>
    </lineage>
</organism>
<dbReference type="GO" id="GO:0031515">
    <property type="term" value="C:tRNA (m1A) methyltransferase complex"/>
    <property type="evidence" value="ECO:0007669"/>
    <property type="project" value="InterPro"/>
</dbReference>
<dbReference type="PANTHER" id="PTHR12945">
    <property type="entry name" value="TRANSLATION INITIATION FACTOR EIF3-RELATED"/>
    <property type="match status" value="1"/>
</dbReference>
<proteinExistence type="inferred from homology"/>
<evidence type="ECO:0000256" key="7">
    <source>
        <dbReference type="SAM" id="MobiDB-lite"/>
    </source>
</evidence>
<feature type="compositionally biased region" description="Basic and acidic residues" evidence="7">
    <location>
        <begin position="385"/>
        <end position="410"/>
    </location>
</feature>
<feature type="region of interest" description="Disordered" evidence="7">
    <location>
        <begin position="543"/>
        <end position="592"/>
    </location>
</feature>
<evidence type="ECO:0000256" key="3">
    <source>
        <dbReference type="ARBA" id="ARBA00021704"/>
    </source>
</evidence>
<reference evidence="8" key="1">
    <citation type="submission" date="2014-11" db="EMBL/GenBank/DDBJ databases">
        <authorList>
            <person name="Otto D Thomas"/>
            <person name="Naeem Raeece"/>
        </authorList>
    </citation>
    <scope>NUCLEOTIDE SEQUENCE</scope>
</reference>
<protein>
    <recommendedName>
        <fullName evidence="3">tRNA (adenine(58)-N(1))-methyltransferase non-catalytic subunit TRM6</fullName>
    </recommendedName>
    <alternativeName>
        <fullName evidence="6">tRNA(m1A58)-methyltransferase subunit TRM6</fullName>
    </alternativeName>
</protein>
<gene>
    <name evidence="8" type="ORF">Cvel_20759</name>
</gene>
<evidence type="ECO:0000256" key="2">
    <source>
        <dbReference type="ARBA" id="ARBA00008320"/>
    </source>
</evidence>
<dbReference type="PANTHER" id="PTHR12945:SF0">
    <property type="entry name" value="TRNA (ADENINE(58)-N(1))-METHYLTRANSFERASE NON-CATALYTIC SUBUNIT TRM6"/>
    <property type="match status" value="1"/>
</dbReference>
<dbReference type="EMBL" id="CDMZ01000984">
    <property type="protein sequence ID" value="CEM25158.1"/>
    <property type="molecule type" value="Genomic_DNA"/>
</dbReference>
<feature type="compositionally biased region" description="Low complexity" evidence="7">
    <location>
        <begin position="372"/>
        <end position="381"/>
    </location>
</feature>
<dbReference type="Pfam" id="PF04189">
    <property type="entry name" value="Gcd10p"/>
    <property type="match status" value="1"/>
</dbReference>
<feature type="region of interest" description="Disordered" evidence="7">
    <location>
        <begin position="269"/>
        <end position="303"/>
    </location>
</feature>
<keyword evidence="4" id="KW-0819">tRNA processing</keyword>